<feature type="domain" description="Major facilitator superfamily (MFS) profile" evidence="8">
    <location>
        <begin position="24"/>
        <end position="517"/>
    </location>
</feature>
<evidence type="ECO:0000259" key="8">
    <source>
        <dbReference type="PROSITE" id="PS50850"/>
    </source>
</evidence>
<sequence length="529" mass="52810">MVSSPAYDPPAAPIDTPAVRHPGTIVAGCLAVCLAQIGLVLPAAINGVIQRSLQTSGAELTWITDAFLVPAAVLALTFGVVGDVYGRKKLLVGGALLAAVGYLASATSDSPAQLITGQALSGIGAAALFPASLAVITAGTPTPAARARGLVAWTTALSMGALIAPLLSGAVVEHASFHWAFAATGVLALVTAAVAWRLTAESSAPEGRSLDWPGQITIALALLALLYGIIQGPTDGWGSVTVAGSFVVAAVMLGAFVAAESRGTSPMLRLELFRNPAFSASAAMAVIGMFGFLGGAYDLSIRLGVIQHQSPLRVAVSFLIIQAVTPLIWPLLVRLLQQVGPGPMLVTGFVSLAVAQLWLRAVPVHETGIPALLGPLVLSGVGFGLVVAAITAAAVNAVPPHLTGMAAATTSLVRDLGQTLGPAVVGAVALATATHQLTGSLGAAALTPAEHGTATAVLDAGGPLALHTADLGPLGAKIAPLTERALAAGYGDVLLLTAGACVTAAVIAAVFLGVRPRSATQAESEGSRS</sequence>
<dbReference type="InterPro" id="IPR020846">
    <property type="entry name" value="MFS_dom"/>
</dbReference>
<evidence type="ECO:0000313" key="10">
    <source>
        <dbReference type="Proteomes" id="UP001601303"/>
    </source>
</evidence>
<reference evidence="9 10" key="1">
    <citation type="submission" date="2024-10" db="EMBL/GenBank/DDBJ databases">
        <title>The Natural Products Discovery Center: Release of the First 8490 Sequenced Strains for Exploring Actinobacteria Biosynthetic Diversity.</title>
        <authorList>
            <person name="Kalkreuter E."/>
            <person name="Kautsar S.A."/>
            <person name="Yang D."/>
            <person name="Bader C.D."/>
            <person name="Teijaro C.N."/>
            <person name="Fluegel L."/>
            <person name="Davis C.M."/>
            <person name="Simpson J.R."/>
            <person name="Lauterbach L."/>
            <person name="Steele A.D."/>
            <person name="Gui C."/>
            <person name="Meng S."/>
            <person name="Li G."/>
            <person name="Viehrig K."/>
            <person name="Ye F."/>
            <person name="Su P."/>
            <person name="Kiefer A.F."/>
            <person name="Nichols A."/>
            <person name="Cepeda A.J."/>
            <person name="Yan W."/>
            <person name="Fan B."/>
            <person name="Jiang Y."/>
            <person name="Adhikari A."/>
            <person name="Zheng C.-J."/>
            <person name="Schuster L."/>
            <person name="Cowan T.M."/>
            <person name="Smanski M.J."/>
            <person name="Chevrette M.G."/>
            <person name="De Carvalho L.P.S."/>
            <person name="Shen B."/>
        </authorList>
    </citation>
    <scope>NUCLEOTIDE SEQUENCE [LARGE SCALE GENOMIC DNA]</scope>
    <source>
        <strain evidence="9 10">NPDC006488</strain>
    </source>
</reference>
<dbReference type="Gene3D" id="1.20.1250.20">
    <property type="entry name" value="MFS general substrate transporter like domains"/>
    <property type="match status" value="1"/>
</dbReference>
<dbReference type="InterPro" id="IPR036259">
    <property type="entry name" value="MFS_trans_sf"/>
</dbReference>
<gene>
    <name evidence="9" type="ORF">ACFYNQ_29845</name>
</gene>
<feature type="transmembrane region" description="Helical" evidence="7">
    <location>
        <begin position="90"/>
        <end position="107"/>
    </location>
</feature>
<keyword evidence="10" id="KW-1185">Reference proteome</keyword>
<feature type="transmembrane region" description="Helical" evidence="7">
    <location>
        <begin position="25"/>
        <end position="48"/>
    </location>
</feature>
<keyword evidence="5 7" id="KW-0472">Membrane</keyword>
<evidence type="ECO:0000313" key="9">
    <source>
        <dbReference type="EMBL" id="MFE9602753.1"/>
    </source>
</evidence>
<evidence type="ECO:0000256" key="2">
    <source>
        <dbReference type="ARBA" id="ARBA00022448"/>
    </source>
</evidence>
<feature type="transmembrane region" description="Helical" evidence="7">
    <location>
        <begin position="493"/>
        <end position="514"/>
    </location>
</feature>
<dbReference type="RefSeq" id="WP_388110853.1">
    <property type="nucleotide sequence ID" value="NZ_JBIAHM010000011.1"/>
</dbReference>
<name>A0ABW6MBQ0_9ACTN</name>
<feature type="transmembrane region" description="Helical" evidence="7">
    <location>
        <begin position="339"/>
        <end position="359"/>
    </location>
</feature>
<evidence type="ECO:0000256" key="5">
    <source>
        <dbReference type="ARBA" id="ARBA00023136"/>
    </source>
</evidence>
<feature type="transmembrane region" description="Helical" evidence="7">
    <location>
        <begin position="278"/>
        <end position="300"/>
    </location>
</feature>
<feature type="transmembrane region" description="Helical" evidence="7">
    <location>
        <begin position="150"/>
        <end position="172"/>
    </location>
</feature>
<keyword evidence="3 7" id="KW-0812">Transmembrane</keyword>
<evidence type="ECO:0000256" key="3">
    <source>
        <dbReference type="ARBA" id="ARBA00022692"/>
    </source>
</evidence>
<dbReference type="PANTHER" id="PTHR42718:SF9">
    <property type="entry name" value="MAJOR FACILITATOR SUPERFAMILY MULTIDRUG TRANSPORTER MFSC"/>
    <property type="match status" value="1"/>
</dbReference>
<evidence type="ECO:0000256" key="6">
    <source>
        <dbReference type="ARBA" id="ARBA00023251"/>
    </source>
</evidence>
<comment type="caution">
    <text evidence="9">The sequence shown here is derived from an EMBL/GenBank/DDBJ whole genome shotgun (WGS) entry which is preliminary data.</text>
</comment>
<evidence type="ECO:0000256" key="1">
    <source>
        <dbReference type="ARBA" id="ARBA00004651"/>
    </source>
</evidence>
<keyword evidence="4 7" id="KW-1133">Transmembrane helix</keyword>
<evidence type="ECO:0000256" key="7">
    <source>
        <dbReference type="SAM" id="Phobius"/>
    </source>
</evidence>
<feature type="transmembrane region" description="Helical" evidence="7">
    <location>
        <begin position="237"/>
        <end position="258"/>
    </location>
</feature>
<protein>
    <submittedName>
        <fullName evidence="9">MFS transporter</fullName>
    </submittedName>
</protein>
<evidence type="ECO:0000256" key="4">
    <source>
        <dbReference type="ARBA" id="ARBA00022989"/>
    </source>
</evidence>
<dbReference type="InterPro" id="IPR011701">
    <property type="entry name" value="MFS"/>
</dbReference>
<keyword evidence="6" id="KW-0046">Antibiotic resistance</keyword>
<proteinExistence type="predicted"/>
<dbReference type="PANTHER" id="PTHR42718">
    <property type="entry name" value="MAJOR FACILITATOR SUPERFAMILY MULTIDRUG TRANSPORTER MFSC"/>
    <property type="match status" value="1"/>
</dbReference>
<feature type="transmembrane region" description="Helical" evidence="7">
    <location>
        <begin position="119"/>
        <end position="138"/>
    </location>
</feature>
<keyword evidence="2" id="KW-0813">Transport</keyword>
<dbReference type="PROSITE" id="PS50850">
    <property type="entry name" value="MFS"/>
    <property type="match status" value="1"/>
</dbReference>
<dbReference type="CDD" id="cd17321">
    <property type="entry name" value="MFS_MMR_MDR_like"/>
    <property type="match status" value="1"/>
</dbReference>
<feature type="transmembrane region" description="Helical" evidence="7">
    <location>
        <begin position="60"/>
        <end position="78"/>
    </location>
</feature>
<feature type="transmembrane region" description="Helical" evidence="7">
    <location>
        <begin position="212"/>
        <end position="230"/>
    </location>
</feature>
<comment type="subcellular location">
    <subcellularLocation>
        <location evidence="1">Cell membrane</location>
        <topology evidence="1">Multi-pass membrane protein</topology>
    </subcellularLocation>
</comment>
<dbReference type="EMBL" id="JBIAHM010000011">
    <property type="protein sequence ID" value="MFE9602753.1"/>
    <property type="molecule type" value="Genomic_DNA"/>
</dbReference>
<feature type="transmembrane region" description="Helical" evidence="7">
    <location>
        <begin position="179"/>
        <end position="200"/>
    </location>
</feature>
<dbReference type="SUPFAM" id="SSF103473">
    <property type="entry name" value="MFS general substrate transporter"/>
    <property type="match status" value="1"/>
</dbReference>
<organism evidence="9 10">
    <name type="scientific">Streptomyces hokutonensis</name>
    <dbReference type="NCBI Taxonomy" id="1306990"/>
    <lineage>
        <taxon>Bacteria</taxon>
        <taxon>Bacillati</taxon>
        <taxon>Actinomycetota</taxon>
        <taxon>Actinomycetes</taxon>
        <taxon>Kitasatosporales</taxon>
        <taxon>Streptomycetaceae</taxon>
        <taxon>Streptomyces</taxon>
    </lineage>
</organism>
<dbReference type="Pfam" id="PF07690">
    <property type="entry name" value="MFS_1"/>
    <property type="match status" value="1"/>
</dbReference>
<feature type="transmembrane region" description="Helical" evidence="7">
    <location>
        <begin position="312"/>
        <end position="333"/>
    </location>
</feature>
<accession>A0ABW6MBQ0</accession>
<dbReference type="Proteomes" id="UP001601303">
    <property type="component" value="Unassembled WGS sequence"/>
</dbReference>
<feature type="transmembrane region" description="Helical" evidence="7">
    <location>
        <begin position="371"/>
        <end position="395"/>
    </location>
</feature>